<dbReference type="AlphaFoldDB" id="A0A9D1FGV2"/>
<reference evidence="2" key="2">
    <citation type="journal article" date="2021" name="PeerJ">
        <title>Extensive microbial diversity within the chicken gut microbiome revealed by metagenomics and culture.</title>
        <authorList>
            <person name="Gilroy R."/>
            <person name="Ravi A."/>
            <person name="Getino M."/>
            <person name="Pursley I."/>
            <person name="Horton D.L."/>
            <person name="Alikhan N.F."/>
            <person name="Baker D."/>
            <person name="Gharbi K."/>
            <person name="Hall N."/>
            <person name="Watson M."/>
            <person name="Adriaenssens E.M."/>
            <person name="Foster-Nyarko E."/>
            <person name="Jarju S."/>
            <person name="Secka A."/>
            <person name="Antonio M."/>
            <person name="Oren A."/>
            <person name="Chaudhuri R.R."/>
            <person name="La Ragione R."/>
            <person name="Hildebrand F."/>
            <person name="Pallen M.J."/>
        </authorList>
    </citation>
    <scope>NUCLEOTIDE SEQUENCE</scope>
    <source>
        <strain evidence="2">ChiGjej3B3-5194</strain>
    </source>
</reference>
<name>A0A9D1FGV2_9PROT</name>
<evidence type="ECO:0000313" key="3">
    <source>
        <dbReference type="Proteomes" id="UP000886742"/>
    </source>
</evidence>
<dbReference type="Proteomes" id="UP000886742">
    <property type="component" value="Unassembled WGS sequence"/>
</dbReference>
<organism evidence="2 3">
    <name type="scientific">Candidatus Enterousia intestinigallinarum</name>
    <dbReference type="NCBI Taxonomy" id="2840790"/>
    <lineage>
        <taxon>Bacteria</taxon>
        <taxon>Pseudomonadati</taxon>
        <taxon>Pseudomonadota</taxon>
        <taxon>Alphaproteobacteria</taxon>
        <taxon>Candidatus Enterousia</taxon>
    </lineage>
</organism>
<reference evidence="2" key="1">
    <citation type="submission" date="2020-10" db="EMBL/GenBank/DDBJ databases">
        <authorList>
            <person name="Gilroy R."/>
        </authorList>
    </citation>
    <scope>NUCLEOTIDE SEQUENCE</scope>
    <source>
        <strain evidence="2">ChiGjej3B3-5194</strain>
    </source>
</reference>
<keyword evidence="1" id="KW-0812">Transmembrane</keyword>
<proteinExistence type="predicted"/>
<feature type="transmembrane region" description="Helical" evidence="1">
    <location>
        <begin position="20"/>
        <end position="46"/>
    </location>
</feature>
<protein>
    <submittedName>
        <fullName evidence="2">Uncharacterized protein</fullName>
    </submittedName>
</protein>
<accession>A0A9D1FGV2</accession>
<gene>
    <name evidence="2" type="ORF">IAD02_02250</name>
</gene>
<sequence length="233" mass="25880">MDYPDNFNTPAFPAGPRIAISRFMATASCVLFVVIIFMCVLLLWAVRSQQIDPFIVSIDELTGQWTVVGHSHGNGPIEYPAIQSLQQSVVGNFAANWFTISENAADNDAMWQTCERTSACGTENTHSYDDKTCALYCASGEELFNRFIYDVIPDYQARVAAGERWVVDKTEFQMEPAGKISNDGGTWRISATIQSNLSGDMSIIAFAKVARNAQMYPQTLGYYVADFNAYKVN</sequence>
<keyword evidence="1" id="KW-1133">Transmembrane helix</keyword>
<evidence type="ECO:0000313" key="2">
    <source>
        <dbReference type="EMBL" id="HIS70788.1"/>
    </source>
</evidence>
<comment type="caution">
    <text evidence="2">The sequence shown here is derived from an EMBL/GenBank/DDBJ whole genome shotgun (WGS) entry which is preliminary data.</text>
</comment>
<keyword evidence="1" id="KW-0472">Membrane</keyword>
<evidence type="ECO:0000256" key="1">
    <source>
        <dbReference type="SAM" id="Phobius"/>
    </source>
</evidence>
<dbReference type="EMBL" id="DVJI01000010">
    <property type="protein sequence ID" value="HIS70788.1"/>
    <property type="molecule type" value="Genomic_DNA"/>
</dbReference>